<feature type="region of interest" description="Disordered" evidence="1">
    <location>
        <begin position="209"/>
        <end position="240"/>
    </location>
</feature>
<dbReference type="Proteomes" id="UP000799302">
    <property type="component" value="Unassembled WGS sequence"/>
</dbReference>
<proteinExistence type="predicted"/>
<organism evidence="2 3">
    <name type="scientific">Microthyrium microscopicum</name>
    <dbReference type="NCBI Taxonomy" id="703497"/>
    <lineage>
        <taxon>Eukaryota</taxon>
        <taxon>Fungi</taxon>
        <taxon>Dikarya</taxon>
        <taxon>Ascomycota</taxon>
        <taxon>Pezizomycotina</taxon>
        <taxon>Dothideomycetes</taxon>
        <taxon>Dothideomycetes incertae sedis</taxon>
        <taxon>Microthyriales</taxon>
        <taxon>Microthyriaceae</taxon>
        <taxon>Microthyrium</taxon>
    </lineage>
</organism>
<dbReference type="PANTHER" id="PTHR40625">
    <property type="entry name" value="GTP-BINDING PROTEIN ESDC-RELATED"/>
    <property type="match status" value="1"/>
</dbReference>
<gene>
    <name evidence="2" type="ORF">BT63DRAFT_412424</name>
</gene>
<feature type="compositionally biased region" description="Low complexity" evidence="1">
    <location>
        <begin position="227"/>
        <end position="239"/>
    </location>
</feature>
<name>A0A6A6UIV1_9PEZI</name>
<sequence>MESTTLVTFMLHHPAACLVELWGSWDNFSEPWEMKRDSRRGWGNWTGCHKFRNIIYDGDSSGFHEKRDGGLKMGGTYWYYYRIDGHEEYYDPSQPSTSSCPLLPGQYLNVLDVPWEKRFVSRSRSSSVALVTEFHTLNPDFRYRNPRPAPKPRLPKLMTKIDASDIRAWSATLPDTPASAIGHRTIKSASSVPTNVFSMAMDRVKSPVSARLPGVGGRGRSIKLKPSQRSLQSRSASSQCTSPIKAEISYPILISPTSTTHTELDPIRLPKRTNPYSRSTEHLHSGQTAESMTVDSLIKRLADPFVERRAATAVDDRPIYQPTHRRAISHESVIRRVSSTGRLRENALMRQAFAGAPQPPILSIPDSITEVDSPPRAPQAPRSETGGLNLYGMHIPTFTVRESTPTPISPPTISPTTSEKPNLNKDLPALPTYLIPSPLFSHNNEVLPDPNPASPSQFARDWSSFQESRFSTWTLMSDDGEESDCHDGLSSTFSDIQDSGHTSPMAFSDNFWAARVSAANELEASREKTPIGLPVGVPGGVAPLVVSKVEGATGGSQMERLMDEFEYLGAALI</sequence>
<evidence type="ECO:0000313" key="3">
    <source>
        <dbReference type="Proteomes" id="UP000799302"/>
    </source>
</evidence>
<dbReference type="Gene3D" id="2.60.40.10">
    <property type="entry name" value="Immunoglobulins"/>
    <property type="match status" value="1"/>
</dbReference>
<dbReference type="InterPro" id="IPR013783">
    <property type="entry name" value="Ig-like_fold"/>
</dbReference>
<dbReference type="AlphaFoldDB" id="A0A6A6UIV1"/>
<accession>A0A6A6UIV1</accession>
<feature type="region of interest" description="Disordered" evidence="1">
    <location>
        <begin position="400"/>
        <end position="422"/>
    </location>
</feature>
<dbReference type="OrthoDB" id="5422351at2759"/>
<keyword evidence="3" id="KW-1185">Reference proteome</keyword>
<evidence type="ECO:0000256" key="1">
    <source>
        <dbReference type="SAM" id="MobiDB-lite"/>
    </source>
</evidence>
<feature type="region of interest" description="Disordered" evidence="1">
    <location>
        <begin position="261"/>
        <end position="291"/>
    </location>
</feature>
<protein>
    <submittedName>
        <fullName evidence="2">Uncharacterized protein</fullName>
    </submittedName>
</protein>
<evidence type="ECO:0000313" key="2">
    <source>
        <dbReference type="EMBL" id="KAF2671387.1"/>
    </source>
</evidence>
<dbReference type="PANTHER" id="PTHR40625:SF1">
    <property type="entry name" value="AMP-ACTIVATED PROTEIN KINASE GLYCOGEN-BINDING DOMAIN-CONTAINING PROTEIN"/>
    <property type="match status" value="1"/>
</dbReference>
<reference evidence="2" key="1">
    <citation type="journal article" date="2020" name="Stud. Mycol.">
        <title>101 Dothideomycetes genomes: a test case for predicting lifestyles and emergence of pathogens.</title>
        <authorList>
            <person name="Haridas S."/>
            <person name="Albert R."/>
            <person name="Binder M."/>
            <person name="Bloem J."/>
            <person name="Labutti K."/>
            <person name="Salamov A."/>
            <person name="Andreopoulos B."/>
            <person name="Baker S."/>
            <person name="Barry K."/>
            <person name="Bills G."/>
            <person name="Bluhm B."/>
            <person name="Cannon C."/>
            <person name="Castanera R."/>
            <person name="Culley D."/>
            <person name="Daum C."/>
            <person name="Ezra D."/>
            <person name="Gonzalez J."/>
            <person name="Henrissat B."/>
            <person name="Kuo A."/>
            <person name="Liang C."/>
            <person name="Lipzen A."/>
            <person name="Lutzoni F."/>
            <person name="Magnuson J."/>
            <person name="Mondo S."/>
            <person name="Nolan M."/>
            <person name="Ohm R."/>
            <person name="Pangilinan J."/>
            <person name="Park H.-J."/>
            <person name="Ramirez L."/>
            <person name="Alfaro M."/>
            <person name="Sun H."/>
            <person name="Tritt A."/>
            <person name="Yoshinaga Y."/>
            <person name="Zwiers L.-H."/>
            <person name="Turgeon B."/>
            <person name="Goodwin S."/>
            <person name="Spatafora J."/>
            <person name="Crous P."/>
            <person name="Grigoriev I."/>
        </authorList>
    </citation>
    <scope>NUCLEOTIDE SEQUENCE</scope>
    <source>
        <strain evidence="2">CBS 115976</strain>
    </source>
</reference>
<dbReference type="EMBL" id="MU004233">
    <property type="protein sequence ID" value="KAF2671387.1"/>
    <property type="molecule type" value="Genomic_DNA"/>
</dbReference>